<keyword evidence="4 10" id="KW-0812">Transmembrane</keyword>
<dbReference type="PANTHER" id="PTHR11309">
    <property type="entry name" value="FRIZZLED"/>
    <property type="match status" value="1"/>
</dbReference>
<dbReference type="GO" id="GO:0017147">
    <property type="term" value="F:Wnt-protein binding"/>
    <property type="evidence" value="ECO:0007669"/>
    <property type="project" value="TreeGrafter"/>
</dbReference>
<dbReference type="GO" id="GO:0042813">
    <property type="term" value="F:Wnt receptor activity"/>
    <property type="evidence" value="ECO:0007669"/>
    <property type="project" value="TreeGrafter"/>
</dbReference>
<feature type="chain" id="PRO_5036308737" evidence="11">
    <location>
        <begin position="25"/>
        <end position="565"/>
    </location>
</feature>
<dbReference type="EMBL" id="CAJFDI010000001">
    <property type="protein sequence ID" value="CAD5210879.1"/>
    <property type="molecule type" value="Genomic_DNA"/>
</dbReference>
<evidence type="ECO:0000256" key="10">
    <source>
        <dbReference type="SAM" id="Phobius"/>
    </source>
</evidence>
<dbReference type="OrthoDB" id="10053709at2759"/>
<dbReference type="InterPro" id="IPR000539">
    <property type="entry name" value="Frizzled/Smoothened_7TM"/>
</dbReference>
<dbReference type="Proteomes" id="UP000582659">
    <property type="component" value="Unassembled WGS sequence"/>
</dbReference>
<evidence type="ECO:0000259" key="13">
    <source>
        <dbReference type="PROSITE" id="PS50261"/>
    </source>
</evidence>
<dbReference type="eggNOG" id="KOG3577">
    <property type="taxonomic scope" value="Eukaryota"/>
</dbReference>
<dbReference type="Gene3D" id="1.10.2000.10">
    <property type="entry name" value="Frizzled cysteine-rich domain"/>
    <property type="match status" value="1"/>
</dbReference>
<feature type="signal peptide" evidence="11">
    <location>
        <begin position="1"/>
        <end position="24"/>
    </location>
</feature>
<comment type="caution">
    <text evidence="9">Lacks conserved residue(s) required for the propagation of feature annotation.</text>
</comment>
<evidence type="ECO:0000259" key="12">
    <source>
        <dbReference type="PROSITE" id="PS50038"/>
    </source>
</evidence>
<dbReference type="InterPro" id="IPR017981">
    <property type="entry name" value="GPCR_2-like_7TM"/>
</dbReference>
<evidence type="ECO:0000256" key="11">
    <source>
        <dbReference type="SAM" id="SignalP"/>
    </source>
</evidence>
<evidence type="ECO:0000256" key="5">
    <source>
        <dbReference type="ARBA" id="ARBA00022989"/>
    </source>
</evidence>
<evidence type="ECO:0000256" key="6">
    <source>
        <dbReference type="ARBA" id="ARBA00023136"/>
    </source>
</evidence>
<dbReference type="GO" id="GO:0005886">
    <property type="term" value="C:plasma membrane"/>
    <property type="evidence" value="ECO:0007669"/>
    <property type="project" value="TreeGrafter"/>
</dbReference>
<feature type="transmembrane region" description="Helical" evidence="10">
    <location>
        <begin position="312"/>
        <end position="333"/>
    </location>
</feature>
<evidence type="ECO:0000256" key="4">
    <source>
        <dbReference type="ARBA" id="ARBA00022692"/>
    </source>
</evidence>
<keyword evidence="6 10" id="KW-0472">Membrane</keyword>
<evidence type="ECO:0000313" key="17">
    <source>
        <dbReference type="Proteomes" id="UP000659654"/>
    </source>
</evidence>
<dbReference type="Pfam" id="PF01392">
    <property type="entry name" value="Fz"/>
    <property type="match status" value="1"/>
</dbReference>
<dbReference type="PANTHER" id="PTHR11309:SF47">
    <property type="entry name" value="FRIZZLED"/>
    <property type="match status" value="1"/>
</dbReference>
<keyword evidence="3" id="KW-0217">Developmental protein</keyword>
<evidence type="ECO:0000313" key="16">
    <source>
        <dbReference type="Proteomes" id="UP000095284"/>
    </source>
</evidence>
<dbReference type="SMART" id="SM01330">
    <property type="entry name" value="Frizzled"/>
    <property type="match status" value="1"/>
</dbReference>
<dbReference type="Proteomes" id="UP000095284">
    <property type="component" value="Unplaced"/>
</dbReference>
<dbReference type="PRINTS" id="PR00489">
    <property type="entry name" value="FRIZZLED"/>
</dbReference>
<dbReference type="GO" id="GO:0035567">
    <property type="term" value="P:non-canonical Wnt signaling pathway"/>
    <property type="evidence" value="ECO:0007669"/>
    <property type="project" value="TreeGrafter"/>
</dbReference>
<evidence type="ECO:0000313" key="18">
    <source>
        <dbReference type="WBParaSite" id="BXY_0912000.1"/>
    </source>
</evidence>
<gene>
    <name evidence="14" type="ORF">BXYJ_LOCUS2149</name>
</gene>
<dbReference type="Proteomes" id="UP000659654">
    <property type="component" value="Unassembled WGS sequence"/>
</dbReference>
<feature type="transmembrane region" description="Helical" evidence="10">
    <location>
        <begin position="448"/>
        <end position="468"/>
    </location>
</feature>
<comment type="similarity">
    <text evidence="2">Belongs to the G-protein coupled receptor Fz/Smo family.</text>
</comment>
<evidence type="ECO:0000256" key="1">
    <source>
        <dbReference type="ARBA" id="ARBA00004141"/>
    </source>
</evidence>
<dbReference type="PROSITE" id="PS50261">
    <property type="entry name" value="G_PROTEIN_RECEP_F2_4"/>
    <property type="match status" value="1"/>
</dbReference>
<accession>A0A1I7S7X7</accession>
<feature type="transmembrane region" description="Helical" evidence="10">
    <location>
        <begin position="224"/>
        <end position="246"/>
    </location>
</feature>
<evidence type="ECO:0000256" key="3">
    <source>
        <dbReference type="ARBA" id="ARBA00022473"/>
    </source>
</evidence>
<dbReference type="SMART" id="SM00063">
    <property type="entry name" value="FRI"/>
    <property type="match status" value="1"/>
</dbReference>
<comment type="subcellular location">
    <subcellularLocation>
        <location evidence="1">Membrane</location>
        <topology evidence="1">Multi-pass membrane protein</topology>
    </subcellularLocation>
</comment>
<proteinExistence type="inferred from homology"/>
<feature type="domain" description="FZ" evidence="12">
    <location>
        <begin position="37"/>
        <end position="154"/>
    </location>
</feature>
<dbReference type="PROSITE" id="PS50038">
    <property type="entry name" value="FZ"/>
    <property type="match status" value="1"/>
</dbReference>
<organism evidence="16 18">
    <name type="scientific">Bursaphelenchus xylophilus</name>
    <name type="common">Pinewood nematode worm</name>
    <name type="synonym">Aphelenchoides xylophilus</name>
    <dbReference type="NCBI Taxonomy" id="6326"/>
    <lineage>
        <taxon>Eukaryota</taxon>
        <taxon>Metazoa</taxon>
        <taxon>Ecdysozoa</taxon>
        <taxon>Nematoda</taxon>
        <taxon>Chromadorea</taxon>
        <taxon>Rhabditida</taxon>
        <taxon>Tylenchina</taxon>
        <taxon>Tylenchomorpha</taxon>
        <taxon>Aphelenchoidea</taxon>
        <taxon>Aphelenchoididae</taxon>
        <taxon>Bursaphelenchus</taxon>
    </lineage>
</organism>
<name>A0A1I7S7X7_BURXY</name>
<keyword evidence="17" id="KW-1185">Reference proteome</keyword>
<dbReference type="Gene3D" id="1.20.1070.10">
    <property type="entry name" value="Rhodopsin 7-helix transmembrane proteins"/>
    <property type="match status" value="1"/>
</dbReference>
<dbReference type="SMR" id="A0A1I7S7X7"/>
<feature type="disulfide bond" evidence="9">
    <location>
        <begin position="117"/>
        <end position="141"/>
    </location>
</feature>
<reference evidence="18" key="1">
    <citation type="submission" date="2016-11" db="UniProtKB">
        <authorList>
            <consortium name="WormBaseParasite"/>
        </authorList>
    </citation>
    <scope>IDENTIFICATION</scope>
</reference>
<evidence type="ECO:0000256" key="7">
    <source>
        <dbReference type="ARBA" id="ARBA00023157"/>
    </source>
</evidence>
<feature type="transmembrane region" description="Helical" evidence="10">
    <location>
        <begin position="258"/>
        <end position="278"/>
    </location>
</feature>
<evidence type="ECO:0000313" key="14">
    <source>
        <dbReference type="EMBL" id="CAD5210879.1"/>
    </source>
</evidence>
<dbReference type="AlphaFoldDB" id="A0A1I7S7X7"/>
<feature type="disulfide bond" evidence="9">
    <location>
        <begin position="50"/>
        <end position="96"/>
    </location>
</feature>
<evidence type="ECO:0000313" key="15">
    <source>
        <dbReference type="EMBL" id="CAG9087199.1"/>
    </source>
</evidence>
<keyword evidence="8" id="KW-0675">Receptor</keyword>
<keyword evidence="11" id="KW-0732">Signal</keyword>
<dbReference type="SUPFAM" id="SSF63501">
    <property type="entry name" value="Frizzled cysteine-rich domain"/>
    <property type="match status" value="1"/>
</dbReference>
<evidence type="ECO:0000256" key="2">
    <source>
        <dbReference type="ARBA" id="ARBA00008077"/>
    </source>
</evidence>
<evidence type="ECO:0000256" key="8">
    <source>
        <dbReference type="ARBA" id="ARBA00023170"/>
    </source>
</evidence>
<reference evidence="15" key="2">
    <citation type="submission" date="2020-08" db="EMBL/GenBank/DDBJ databases">
        <authorList>
            <person name="Kikuchi T."/>
        </authorList>
    </citation>
    <scope>NUCLEOTIDE SEQUENCE</scope>
    <source>
        <strain evidence="14">Ka4C1</strain>
    </source>
</reference>
<feature type="transmembrane region" description="Helical" evidence="10">
    <location>
        <begin position="345"/>
        <end position="367"/>
    </location>
</feature>
<dbReference type="InterPro" id="IPR015526">
    <property type="entry name" value="Frizzled/SFRP"/>
</dbReference>
<protein>
    <submittedName>
        <fullName evidence="14">(pine wood nematode) hypothetical protein</fullName>
    </submittedName>
</protein>
<evidence type="ECO:0000256" key="9">
    <source>
        <dbReference type="PROSITE-ProRule" id="PRU00090"/>
    </source>
</evidence>
<feature type="domain" description="G-protein coupled receptors family 2 profile 2" evidence="13">
    <location>
        <begin position="222"/>
        <end position="482"/>
    </location>
</feature>
<dbReference type="Pfam" id="PF01534">
    <property type="entry name" value="Frizzled"/>
    <property type="match status" value="1"/>
</dbReference>
<dbReference type="InterPro" id="IPR020067">
    <property type="entry name" value="Frizzled_dom"/>
</dbReference>
<keyword evidence="7 9" id="KW-1015">Disulfide bond</keyword>
<dbReference type="GO" id="GO:0060070">
    <property type="term" value="P:canonical Wnt signaling pathway"/>
    <property type="evidence" value="ECO:0007669"/>
    <property type="project" value="TreeGrafter"/>
</dbReference>
<dbReference type="InterPro" id="IPR036790">
    <property type="entry name" value="Frizzled_dom_sf"/>
</dbReference>
<sequence>METSNLTWILLVLLVLVAENGCFGQVRKVSDEYQTVRHNDKCVPITMDLCNDIQYNMTIFPNLLKHQTQDEANSEIKSYEMLVKVKCSPDFKFFLCTLFAPVCTMLDEPIPPCRHLCLSAKTGCEDLMKKFGYPWPEIFNCDKFPGPNEMCVGENTTRSAPVSSTVSPPEKTLECPHTMKVLSKSSYRLQIANSSIQQCSLPCESDEFVPIFGFTAPERGLLRLTAWLSAVVCLVCTLFTVVTFLIDIERFEFPERAILYMGVCYFFVSVTYLVGTVAGGPVSCGALSSTQSALVTQGVDNFACSAVAFINFYFSTAAAVWWFCLCFAWFLVTTLKWGEAPVGQVFGSYFSLLAWGGPAVAAIAVLVTNSVDGDMFTGLCSVGNLQPQAMLRFVAIPQAALIVSGFFLFGCGFISILRIRSYIKGQKAAPLGKLEAASGKISRLMIRITMFAALYMMASVAYCVFLFYQAVNMDSWLTSWYGTRCLHLQRGSFGFTQPRELCPINQAALTNESPDLLMFCGKYVAQLSVGVACAVWTINGKTFNSYGDFYARVFLGRSRVPTRQS</sequence>
<keyword evidence="5 10" id="KW-1133">Transmembrane helix</keyword>
<dbReference type="EMBL" id="CAJFCV020000001">
    <property type="protein sequence ID" value="CAG9087199.1"/>
    <property type="molecule type" value="Genomic_DNA"/>
</dbReference>
<feature type="transmembrane region" description="Helical" evidence="10">
    <location>
        <begin position="395"/>
        <end position="417"/>
    </location>
</feature>
<dbReference type="WBParaSite" id="BXY_0912000.1">
    <property type="protein sequence ID" value="BXY_0912000.1"/>
    <property type="gene ID" value="BXY_0912000"/>
</dbReference>
<feature type="disulfide bond" evidence="9">
    <location>
        <begin position="42"/>
        <end position="103"/>
    </location>
</feature>